<protein>
    <recommendedName>
        <fullName evidence="1">RNase H type-1 domain-containing protein</fullName>
    </recommendedName>
</protein>
<keyword evidence="3" id="KW-1185">Reference proteome</keyword>
<dbReference type="InterPro" id="IPR036397">
    <property type="entry name" value="RNaseH_sf"/>
</dbReference>
<evidence type="ECO:0000313" key="2">
    <source>
        <dbReference type="EMBL" id="KAE8676704.1"/>
    </source>
</evidence>
<dbReference type="SUPFAM" id="SSF53098">
    <property type="entry name" value="Ribonuclease H-like"/>
    <property type="match status" value="1"/>
</dbReference>
<dbReference type="InterPro" id="IPR044730">
    <property type="entry name" value="RNase_H-like_dom_plant"/>
</dbReference>
<dbReference type="PANTHER" id="PTHR47723">
    <property type="entry name" value="OS05G0353850 PROTEIN"/>
    <property type="match status" value="1"/>
</dbReference>
<organism evidence="2 3">
    <name type="scientific">Hibiscus syriacus</name>
    <name type="common">Rose of Sharon</name>
    <dbReference type="NCBI Taxonomy" id="106335"/>
    <lineage>
        <taxon>Eukaryota</taxon>
        <taxon>Viridiplantae</taxon>
        <taxon>Streptophyta</taxon>
        <taxon>Embryophyta</taxon>
        <taxon>Tracheophyta</taxon>
        <taxon>Spermatophyta</taxon>
        <taxon>Magnoliopsida</taxon>
        <taxon>eudicotyledons</taxon>
        <taxon>Gunneridae</taxon>
        <taxon>Pentapetalae</taxon>
        <taxon>rosids</taxon>
        <taxon>malvids</taxon>
        <taxon>Malvales</taxon>
        <taxon>Malvaceae</taxon>
        <taxon>Malvoideae</taxon>
        <taxon>Hibiscus</taxon>
    </lineage>
</organism>
<accession>A0A6A2YJP3</accession>
<dbReference type="GO" id="GO:0004523">
    <property type="term" value="F:RNA-DNA hybrid ribonuclease activity"/>
    <property type="evidence" value="ECO:0007669"/>
    <property type="project" value="InterPro"/>
</dbReference>
<sequence length="182" mass="20351">MNEFVVATDRNCHVCGASVEDLNHIIRLFPPASLVWRELIKVDRLSDFLSPNLVDWVSNNLTAPSRFAIDHDDYELLFGTILWNLWLAQNFKVFETPMDNGSSVIDRSKHLWSPQPAHWIKINTDGARRESDGSASCGGVARYSSGSWKFGFSIFIGACSVFNAELWGAAVGLDLAWNAGFR</sequence>
<dbReference type="Pfam" id="PF13456">
    <property type="entry name" value="RVT_3"/>
    <property type="match status" value="1"/>
</dbReference>
<dbReference type="AlphaFoldDB" id="A0A6A2YJP3"/>
<dbReference type="PANTHER" id="PTHR47723:SF19">
    <property type="entry name" value="POLYNUCLEOTIDYL TRANSFERASE, RIBONUCLEASE H-LIKE SUPERFAMILY PROTEIN"/>
    <property type="match status" value="1"/>
</dbReference>
<dbReference type="GO" id="GO:0003676">
    <property type="term" value="F:nucleic acid binding"/>
    <property type="evidence" value="ECO:0007669"/>
    <property type="project" value="InterPro"/>
</dbReference>
<reference evidence="2" key="1">
    <citation type="submission" date="2019-09" db="EMBL/GenBank/DDBJ databases">
        <title>Draft genome information of white flower Hibiscus syriacus.</title>
        <authorList>
            <person name="Kim Y.-M."/>
        </authorList>
    </citation>
    <scope>NUCLEOTIDE SEQUENCE [LARGE SCALE GENOMIC DNA]</scope>
    <source>
        <strain evidence="2">YM2019G1</strain>
    </source>
</reference>
<proteinExistence type="predicted"/>
<dbReference type="InterPro" id="IPR053151">
    <property type="entry name" value="RNase_H-like"/>
</dbReference>
<comment type="caution">
    <text evidence="2">The sequence shown here is derived from an EMBL/GenBank/DDBJ whole genome shotgun (WGS) entry which is preliminary data.</text>
</comment>
<dbReference type="InterPro" id="IPR012337">
    <property type="entry name" value="RNaseH-like_sf"/>
</dbReference>
<dbReference type="EMBL" id="VEPZ02001375">
    <property type="protein sequence ID" value="KAE8676704.1"/>
    <property type="molecule type" value="Genomic_DNA"/>
</dbReference>
<feature type="domain" description="RNase H type-1" evidence="1">
    <location>
        <begin position="123"/>
        <end position="182"/>
    </location>
</feature>
<evidence type="ECO:0000259" key="1">
    <source>
        <dbReference type="Pfam" id="PF13456"/>
    </source>
</evidence>
<dbReference type="Proteomes" id="UP000436088">
    <property type="component" value="Unassembled WGS sequence"/>
</dbReference>
<dbReference type="Gene3D" id="3.30.420.10">
    <property type="entry name" value="Ribonuclease H-like superfamily/Ribonuclease H"/>
    <property type="match status" value="1"/>
</dbReference>
<dbReference type="CDD" id="cd06222">
    <property type="entry name" value="RNase_H_like"/>
    <property type="match status" value="1"/>
</dbReference>
<gene>
    <name evidence="2" type="ORF">F3Y22_tig00111582pilonHSYRG00728</name>
</gene>
<dbReference type="InterPro" id="IPR002156">
    <property type="entry name" value="RNaseH_domain"/>
</dbReference>
<name>A0A6A2YJP3_HIBSY</name>
<evidence type="ECO:0000313" key="3">
    <source>
        <dbReference type="Proteomes" id="UP000436088"/>
    </source>
</evidence>